<protein>
    <submittedName>
        <fullName evidence="2">Uncharacterized protein</fullName>
    </submittedName>
</protein>
<dbReference type="AlphaFoldDB" id="A0A5A8D350"/>
<organism evidence="2 3">
    <name type="scientific">Cafeteria roenbergensis</name>
    <name type="common">Marine flagellate</name>
    <dbReference type="NCBI Taxonomy" id="33653"/>
    <lineage>
        <taxon>Eukaryota</taxon>
        <taxon>Sar</taxon>
        <taxon>Stramenopiles</taxon>
        <taxon>Bigyra</taxon>
        <taxon>Opalozoa</taxon>
        <taxon>Bicosoecida</taxon>
        <taxon>Cafeteriaceae</taxon>
        <taxon>Cafeteria</taxon>
    </lineage>
</organism>
<accession>A0A5A8D350</accession>
<feature type="region of interest" description="Disordered" evidence="1">
    <location>
        <begin position="1"/>
        <end position="90"/>
    </location>
</feature>
<name>A0A5A8D350_CAFRO</name>
<dbReference type="Proteomes" id="UP000322899">
    <property type="component" value="Unassembled WGS sequence"/>
</dbReference>
<evidence type="ECO:0000313" key="3">
    <source>
        <dbReference type="Proteomes" id="UP000322899"/>
    </source>
</evidence>
<comment type="caution">
    <text evidence="2">The sequence shown here is derived from an EMBL/GenBank/DDBJ whole genome shotgun (WGS) entry which is preliminary data.</text>
</comment>
<evidence type="ECO:0000313" key="2">
    <source>
        <dbReference type="EMBL" id="KAA0159047.1"/>
    </source>
</evidence>
<dbReference type="EMBL" id="VLTO01000187">
    <property type="protein sequence ID" value="KAA0159047.1"/>
    <property type="molecule type" value="Genomic_DNA"/>
</dbReference>
<gene>
    <name evidence="2" type="ORF">FNF27_08335</name>
</gene>
<sequence>MARLDPHSRQRVHDIMAGGVTPHPEPSGARPAAAVSRPARSTRRRRKRQRSKSRAHSGCWQPRARAEQDEARRSCGRPSGFAFAGSHAPAPVGTFDEMGEVVARSAPIGMARG</sequence>
<feature type="compositionally biased region" description="Low complexity" evidence="1">
    <location>
        <begin position="27"/>
        <end position="39"/>
    </location>
</feature>
<feature type="compositionally biased region" description="Basic and acidic residues" evidence="1">
    <location>
        <begin position="64"/>
        <end position="73"/>
    </location>
</feature>
<feature type="compositionally biased region" description="Basic residues" evidence="1">
    <location>
        <begin position="40"/>
        <end position="55"/>
    </location>
</feature>
<proteinExistence type="predicted"/>
<evidence type="ECO:0000256" key="1">
    <source>
        <dbReference type="SAM" id="MobiDB-lite"/>
    </source>
</evidence>
<feature type="compositionally biased region" description="Basic and acidic residues" evidence="1">
    <location>
        <begin position="1"/>
        <end position="14"/>
    </location>
</feature>
<reference evidence="2 3" key="1">
    <citation type="submission" date="2019-07" db="EMBL/GenBank/DDBJ databases">
        <title>Genomes of Cafeteria roenbergensis.</title>
        <authorList>
            <person name="Fischer M.G."/>
            <person name="Hackl T."/>
            <person name="Roman M."/>
        </authorList>
    </citation>
    <scope>NUCLEOTIDE SEQUENCE [LARGE SCALE GENOMIC DNA]</scope>
    <source>
        <strain evidence="2 3">E4-10P</strain>
    </source>
</reference>